<gene>
    <name evidence="2" type="ORF">NE398_01735</name>
</gene>
<name>A0A9X3XIX2_9CLOT</name>
<reference evidence="2" key="1">
    <citation type="submission" date="2022-05" db="EMBL/GenBank/DDBJ databases">
        <title>Draft genome sequence of Clostridium tertium strain CP3 isolated from Peru.</title>
        <authorList>
            <person name="Hurtado R."/>
            <person name="Lima L."/>
            <person name="Sousa T."/>
            <person name="Jaiswal A.K."/>
            <person name="Tiwari S."/>
            <person name="Maturrano L."/>
            <person name="Brenig B."/>
            <person name="Azevedo V."/>
        </authorList>
    </citation>
    <scope>NUCLEOTIDE SEQUENCE</scope>
    <source>
        <strain evidence="2">CP3</strain>
    </source>
</reference>
<feature type="transmembrane region" description="Helical" evidence="1">
    <location>
        <begin position="7"/>
        <end position="25"/>
    </location>
</feature>
<dbReference type="InterPro" id="IPR021299">
    <property type="entry name" value="DUF2871"/>
</dbReference>
<keyword evidence="1" id="KW-0812">Transmembrane</keyword>
<dbReference type="Proteomes" id="UP001141183">
    <property type="component" value="Unassembled WGS sequence"/>
</dbReference>
<feature type="transmembrane region" description="Helical" evidence="1">
    <location>
        <begin position="109"/>
        <end position="128"/>
    </location>
</feature>
<feature type="transmembrane region" description="Helical" evidence="1">
    <location>
        <begin position="37"/>
        <end position="59"/>
    </location>
</feature>
<proteinExistence type="predicted"/>
<keyword evidence="1" id="KW-1133">Transmembrane helix</keyword>
<keyword evidence="3" id="KW-1185">Reference proteome</keyword>
<feature type="transmembrane region" description="Helical" evidence="1">
    <location>
        <begin position="75"/>
        <end position="97"/>
    </location>
</feature>
<sequence>MKKILNISFIYFLLAMVGGVFYREFTKVLGFTGQTTLGYIHVHLIVLGSILFLIIALFCRDTELLYNKTFKKFMVIYNIGLPLMVCMMLIRGIIQALELQVTSAVNGMISGIAGVSHILLMIALWMLFTSLKKVLVNEEK</sequence>
<evidence type="ECO:0000256" key="1">
    <source>
        <dbReference type="SAM" id="Phobius"/>
    </source>
</evidence>
<dbReference type="AlphaFoldDB" id="A0A9X3XIX2"/>
<accession>A0A9X3XIX2</accession>
<dbReference type="Pfam" id="PF11070">
    <property type="entry name" value="DUF2871"/>
    <property type="match status" value="1"/>
</dbReference>
<comment type="caution">
    <text evidence="2">The sequence shown here is derived from an EMBL/GenBank/DDBJ whole genome shotgun (WGS) entry which is preliminary data.</text>
</comment>
<dbReference type="RefSeq" id="WP_008679910.1">
    <property type="nucleotide sequence ID" value="NZ_CABKOG010000003.1"/>
</dbReference>
<dbReference type="EMBL" id="JAMRYU010000001">
    <property type="protein sequence ID" value="MDC4238889.1"/>
    <property type="molecule type" value="Genomic_DNA"/>
</dbReference>
<evidence type="ECO:0000313" key="2">
    <source>
        <dbReference type="EMBL" id="MDC4238889.1"/>
    </source>
</evidence>
<keyword evidence="1" id="KW-0472">Membrane</keyword>
<evidence type="ECO:0000313" key="3">
    <source>
        <dbReference type="Proteomes" id="UP001141183"/>
    </source>
</evidence>
<organism evidence="2 3">
    <name type="scientific">Clostridium tertium</name>
    <dbReference type="NCBI Taxonomy" id="1559"/>
    <lineage>
        <taxon>Bacteria</taxon>
        <taxon>Bacillati</taxon>
        <taxon>Bacillota</taxon>
        <taxon>Clostridia</taxon>
        <taxon>Eubacteriales</taxon>
        <taxon>Clostridiaceae</taxon>
        <taxon>Clostridium</taxon>
    </lineage>
</organism>
<protein>
    <submittedName>
        <fullName evidence="2">DUF2871 domain-containing protein</fullName>
    </submittedName>
</protein>